<dbReference type="CDD" id="cd04182">
    <property type="entry name" value="GT_2_like_f"/>
    <property type="match status" value="1"/>
</dbReference>
<sequence length="216" mass="23541">MHEAHRPRPSRAVAGIVLAAGASRRMGTPKQLLDIQGRPLLSRVLTEVLASDLERIVLVLGYEAGSVRKSLGALLAHPKLEVVENPRFQEGMSTSLILGLETVERRFDHIMILLGDMPYTDRTVINRLIRVVPASGCPLGAAAIGGKKTHPVMVSRPLFGELHAVSGDRGAKALFVKHPEEIHLVEVEGPYDDRDLDTPEDYSRLTGRSLEPPADA</sequence>
<dbReference type="SUPFAM" id="SSF53448">
    <property type="entry name" value="Nucleotide-diphospho-sugar transferases"/>
    <property type="match status" value="1"/>
</dbReference>
<gene>
    <name evidence="3" type="ORF">TRIP_B250131</name>
</gene>
<dbReference type="PANTHER" id="PTHR43777:SF1">
    <property type="entry name" value="MOLYBDENUM COFACTOR CYTIDYLYLTRANSFERASE"/>
    <property type="match status" value="1"/>
</dbReference>
<dbReference type="AlphaFoldDB" id="A0A653A4U1"/>
<dbReference type="InterPro" id="IPR029044">
    <property type="entry name" value="Nucleotide-diphossugar_trans"/>
</dbReference>
<dbReference type="GO" id="GO:0016779">
    <property type="term" value="F:nucleotidyltransferase activity"/>
    <property type="evidence" value="ECO:0007669"/>
    <property type="project" value="UniProtKB-ARBA"/>
</dbReference>
<protein>
    <recommendedName>
        <fullName evidence="2">MobA-like NTP transferase domain-containing protein</fullName>
    </recommendedName>
</protein>
<evidence type="ECO:0000259" key="2">
    <source>
        <dbReference type="Pfam" id="PF12804"/>
    </source>
</evidence>
<name>A0A653A4U1_UNCDX</name>
<organism evidence="3">
    <name type="scientific">Uncultured Desulfatiglans sp</name>
    <dbReference type="NCBI Taxonomy" id="1748965"/>
    <lineage>
        <taxon>Bacteria</taxon>
        <taxon>Pseudomonadati</taxon>
        <taxon>Thermodesulfobacteriota</taxon>
        <taxon>Desulfobacteria</taxon>
        <taxon>Desulfatiglandales</taxon>
        <taxon>Desulfatiglandaceae</taxon>
        <taxon>Desulfatiglans</taxon>
        <taxon>environmental samples</taxon>
    </lineage>
</organism>
<dbReference type="PANTHER" id="PTHR43777">
    <property type="entry name" value="MOLYBDENUM COFACTOR CYTIDYLYLTRANSFERASE"/>
    <property type="match status" value="1"/>
</dbReference>
<evidence type="ECO:0000256" key="1">
    <source>
        <dbReference type="SAM" id="MobiDB-lite"/>
    </source>
</evidence>
<accession>A0A653A4U1</accession>
<evidence type="ECO:0000313" key="3">
    <source>
        <dbReference type="EMBL" id="VBB43015.1"/>
    </source>
</evidence>
<dbReference type="InterPro" id="IPR025877">
    <property type="entry name" value="MobA-like_NTP_Trfase"/>
</dbReference>
<reference evidence="3" key="1">
    <citation type="submission" date="2018-07" db="EMBL/GenBank/DDBJ databases">
        <authorList>
            <consortium name="Genoscope - CEA"/>
            <person name="William W."/>
        </authorList>
    </citation>
    <scope>NUCLEOTIDE SEQUENCE</scope>
    <source>
        <strain evidence="3">IK1</strain>
    </source>
</reference>
<dbReference type="Pfam" id="PF12804">
    <property type="entry name" value="NTP_transf_3"/>
    <property type="match status" value="1"/>
</dbReference>
<dbReference type="Gene3D" id="3.90.550.10">
    <property type="entry name" value="Spore Coat Polysaccharide Biosynthesis Protein SpsA, Chain A"/>
    <property type="match status" value="1"/>
</dbReference>
<feature type="compositionally biased region" description="Basic and acidic residues" evidence="1">
    <location>
        <begin position="188"/>
        <end position="203"/>
    </location>
</feature>
<feature type="domain" description="MobA-like NTP transferase" evidence="2">
    <location>
        <begin position="15"/>
        <end position="178"/>
    </location>
</feature>
<feature type="region of interest" description="Disordered" evidence="1">
    <location>
        <begin position="188"/>
        <end position="216"/>
    </location>
</feature>
<proteinExistence type="predicted"/>
<dbReference type="EMBL" id="UPXX01000018">
    <property type="protein sequence ID" value="VBB43015.1"/>
    <property type="molecule type" value="Genomic_DNA"/>
</dbReference>